<gene>
    <name evidence="2" type="ORF">H9I45_01255</name>
</gene>
<dbReference type="Pfam" id="PF04326">
    <property type="entry name" value="SLFN_AlbA_2"/>
    <property type="match status" value="1"/>
</dbReference>
<dbReference type="InterPro" id="IPR038461">
    <property type="entry name" value="Schlafen_AlbA_2_dom_sf"/>
</dbReference>
<dbReference type="AlphaFoldDB" id="A0A7L8AGG1"/>
<dbReference type="InterPro" id="IPR038475">
    <property type="entry name" value="RecG_C_sf"/>
</dbReference>
<name>A0A7L8AGG1_9FLAO</name>
<dbReference type="Pfam" id="PF13749">
    <property type="entry name" value="HATPase_c_4"/>
    <property type="match status" value="1"/>
</dbReference>
<dbReference type="RefSeq" id="WP_088355484.1">
    <property type="nucleotide sequence ID" value="NZ_CP061813.1"/>
</dbReference>
<dbReference type="InterPro" id="IPR007421">
    <property type="entry name" value="Schlafen_AlbA_2_dom"/>
</dbReference>
<sequence>METTLDTLLSLSTENEVVEFKEAKNQIDKDKLGKYFSALGNEANLSNNSCAWLLLGVNNNKKIIGTNISDTQLNEYKQEIAKHTSPTTNFINTHRVTKNGLEVIMLQIPIAPKGIPLSWKGHCYGRDGESLGALSSDEYDRIKNQNKTEDWSAQIIKEASILDLSQEAITQARLRYTQKNPNLEEDIKHWSDTVFLNKAKLTIKGAITNATIILLGKPESEHFINPATSKITWILKGSDNIEKDYEHFTCPLLLNIQQVYGKIRNLKYRYLTDGTLFPEEVDQYDSYIIREGLNNSIVHQDYTLGGKILVVENENATLTFANAGSFIPQSIETVIKADAPESKYRNKFLADAMVNLNMIDTIGSGIKKMYLIQRKKYFPLPDYDLTNNKVKVTITGKIVDVNYARKIAQMPNLSLEEIMLLDKVAKNKILSAEEIKTLKTKKLIEGRKPNFYISSKVASATNQKGDYIKMRGFKDEHYKKMILEYLDKYKSASKEDIDKLILDILPNVLDINKKKNKLRNIIYSMSKKDNSINNIGTNRKPIWIKV</sequence>
<dbReference type="PANTHER" id="PTHR30595">
    <property type="entry name" value="GLPR-RELATED TRANSCRIPTIONAL REPRESSOR"/>
    <property type="match status" value="1"/>
</dbReference>
<feature type="domain" description="Schlafen AlbA-2" evidence="1">
    <location>
        <begin position="14"/>
        <end position="130"/>
    </location>
</feature>
<dbReference type="Gene3D" id="3.30.950.30">
    <property type="entry name" value="Schlafen, AAA domain"/>
    <property type="match status" value="1"/>
</dbReference>
<dbReference type="OrthoDB" id="9768354at2"/>
<protein>
    <submittedName>
        <fullName evidence="2">Putative DNA binding domain-containing protein</fullName>
    </submittedName>
</protein>
<evidence type="ECO:0000313" key="2">
    <source>
        <dbReference type="EMBL" id="QOD61098.1"/>
    </source>
</evidence>
<dbReference type="KEGG" id="phal:H9I45_01255"/>
<keyword evidence="3" id="KW-1185">Reference proteome</keyword>
<proteinExistence type="predicted"/>
<reference evidence="2 3" key="1">
    <citation type="journal article" date="2016" name="Int. J. Syst. Evol. Microbiol.">
        <title>Polaribacter haliotis sp. nov., isolated from the gut of abalone Haliotis discus hannai.</title>
        <authorList>
            <person name="Kim Y.O."/>
            <person name="Park I.S."/>
            <person name="Park S."/>
            <person name="Nam B.H."/>
            <person name="Park J.M."/>
            <person name="Kim D.G."/>
            <person name="Yoon J.H."/>
        </authorList>
    </citation>
    <scope>NUCLEOTIDE SEQUENCE [LARGE SCALE GENOMIC DNA]</scope>
    <source>
        <strain evidence="2 3">KCTC 52418</strain>
    </source>
</reference>
<accession>A0A7L8AGG1</accession>
<organism evidence="2 3">
    <name type="scientific">Polaribacter haliotis</name>
    <dbReference type="NCBI Taxonomy" id="1888915"/>
    <lineage>
        <taxon>Bacteria</taxon>
        <taxon>Pseudomonadati</taxon>
        <taxon>Bacteroidota</taxon>
        <taxon>Flavobacteriia</taxon>
        <taxon>Flavobacteriales</taxon>
        <taxon>Flavobacteriaceae</taxon>
    </lineage>
</organism>
<dbReference type="Gene3D" id="3.30.565.60">
    <property type="match status" value="1"/>
</dbReference>
<evidence type="ECO:0000259" key="1">
    <source>
        <dbReference type="Pfam" id="PF04326"/>
    </source>
</evidence>
<dbReference type="PANTHER" id="PTHR30595:SF6">
    <property type="entry name" value="SCHLAFEN ALBA-2 DOMAIN-CONTAINING PROTEIN"/>
    <property type="match status" value="1"/>
</dbReference>
<dbReference type="EMBL" id="CP061813">
    <property type="protein sequence ID" value="QOD61098.1"/>
    <property type="molecule type" value="Genomic_DNA"/>
</dbReference>
<dbReference type="Proteomes" id="UP000516764">
    <property type="component" value="Chromosome"/>
</dbReference>
<evidence type="ECO:0000313" key="3">
    <source>
        <dbReference type="Proteomes" id="UP000516764"/>
    </source>
</evidence>